<dbReference type="Pfam" id="PF13363">
    <property type="entry name" value="BetaGal_dom3"/>
    <property type="match status" value="1"/>
</dbReference>
<dbReference type="InterPro" id="IPR008979">
    <property type="entry name" value="Galactose-bd-like_sf"/>
</dbReference>
<dbReference type="Gene3D" id="2.102.20.10">
    <property type="entry name" value="Beta-galactosidase, domain 2"/>
    <property type="match status" value="1"/>
</dbReference>
<dbReference type="GO" id="GO:0004565">
    <property type="term" value="F:beta-galactosidase activity"/>
    <property type="evidence" value="ECO:0007669"/>
    <property type="project" value="UniProtKB-EC"/>
</dbReference>
<dbReference type="InterPro" id="IPR037110">
    <property type="entry name" value="Betagal_dom2_sf"/>
</dbReference>
<dbReference type="GO" id="GO:0005975">
    <property type="term" value="P:carbohydrate metabolic process"/>
    <property type="evidence" value="ECO:0007669"/>
    <property type="project" value="InterPro"/>
</dbReference>
<evidence type="ECO:0000313" key="13">
    <source>
        <dbReference type="EMBL" id="TID21491.1"/>
    </source>
</evidence>
<dbReference type="FunFam" id="2.60.120.260:FF:000065">
    <property type="entry name" value="Beta-galactosidase A"/>
    <property type="match status" value="1"/>
</dbReference>
<keyword evidence="14" id="KW-1185">Reference proteome</keyword>
<proteinExistence type="inferred from homology"/>
<dbReference type="SUPFAM" id="SSF49785">
    <property type="entry name" value="Galactose-binding domain-like"/>
    <property type="match status" value="2"/>
</dbReference>
<evidence type="ECO:0000256" key="9">
    <source>
        <dbReference type="RuleBase" id="RU003679"/>
    </source>
</evidence>
<dbReference type="InterPro" id="IPR018954">
    <property type="entry name" value="Betagal_dom2"/>
</dbReference>
<comment type="similarity">
    <text evidence="2 9">Belongs to the glycosyl hydrolase 35 family.</text>
</comment>
<evidence type="ECO:0000256" key="11">
    <source>
        <dbReference type="SAM" id="SignalP"/>
    </source>
</evidence>
<dbReference type="Pfam" id="PF13364">
    <property type="entry name" value="BetaGal_ABD2"/>
    <property type="match status" value="3"/>
</dbReference>
<evidence type="ECO:0000256" key="6">
    <source>
        <dbReference type="ARBA" id="ARBA00023180"/>
    </source>
</evidence>
<comment type="catalytic activity">
    <reaction evidence="1 8">
        <text>Hydrolysis of terminal non-reducing beta-D-galactose residues in beta-D-galactosides.</text>
        <dbReference type="EC" id="3.2.1.23"/>
    </reaction>
</comment>
<dbReference type="Proteomes" id="UP000298493">
    <property type="component" value="Unassembled WGS sequence"/>
</dbReference>
<evidence type="ECO:0000259" key="12">
    <source>
        <dbReference type="SMART" id="SM01029"/>
    </source>
</evidence>
<gene>
    <name evidence="13" type="ORF">E6O75_ATG04886</name>
</gene>
<dbReference type="AlphaFoldDB" id="A0A4Z1P990"/>
<dbReference type="PANTHER" id="PTHR23421">
    <property type="entry name" value="BETA-GALACTOSIDASE RELATED"/>
    <property type="match status" value="1"/>
</dbReference>
<organism evidence="13 14">
    <name type="scientific">Venturia nashicola</name>
    <dbReference type="NCBI Taxonomy" id="86259"/>
    <lineage>
        <taxon>Eukaryota</taxon>
        <taxon>Fungi</taxon>
        <taxon>Dikarya</taxon>
        <taxon>Ascomycota</taxon>
        <taxon>Pezizomycotina</taxon>
        <taxon>Dothideomycetes</taxon>
        <taxon>Pleosporomycetidae</taxon>
        <taxon>Venturiales</taxon>
        <taxon>Venturiaceae</taxon>
        <taxon>Venturia</taxon>
    </lineage>
</organism>
<evidence type="ECO:0000256" key="3">
    <source>
        <dbReference type="ARBA" id="ARBA00012756"/>
    </source>
</evidence>
<dbReference type="InterPro" id="IPR025300">
    <property type="entry name" value="BetaGal_jelly_roll_dom"/>
</dbReference>
<dbReference type="SMART" id="SM01029">
    <property type="entry name" value="BetaGal_dom2"/>
    <property type="match status" value="1"/>
</dbReference>
<dbReference type="PRINTS" id="PR00742">
    <property type="entry name" value="GLHYDRLASE35"/>
</dbReference>
<feature type="region of interest" description="Disordered" evidence="10">
    <location>
        <begin position="933"/>
        <end position="955"/>
    </location>
</feature>
<dbReference type="InterPro" id="IPR036833">
    <property type="entry name" value="BetaGal_dom3_sf"/>
</dbReference>
<dbReference type="Gene3D" id="2.60.390.10">
    <property type="entry name" value="Beta-galactosidase, domain 3"/>
    <property type="match status" value="1"/>
</dbReference>
<evidence type="ECO:0000256" key="1">
    <source>
        <dbReference type="ARBA" id="ARBA00001412"/>
    </source>
</evidence>
<evidence type="ECO:0000256" key="2">
    <source>
        <dbReference type="ARBA" id="ARBA00009809"/>
    </source>
</evidence>
<dbReference type="InterPro" id="IPR017853">
    <property type="entry name" value="GH"/>
</dbReference>
<feature type="chain" id="PRO_5021326601" description="Beta-galactosidase" evidence="11">
    <location>
        <begin position="24"/>
        <end position="1049"/>
    </location>
</feature>
<dbReference type="InterPro" id="IPR019801">
    <property type="entry name" value="Glyco_hydro_35_CS"/>
</dbReference>
<evidence type="ECO:0000256" key="7">
    <source>
        <dbReference type="ARBA" id="ARBA00023295"/>
    </source>
</evidence>
<feature type="compositionally biased region" description="Low complexity" evidence="10">
    <location>
        <begin position="934"/>
        <end position="954"/>
    </location>
</feature>
<keyword evidence="6" id="KW-0325">Glycoprotein</keyword>
<evidence type="ECO:0000256" key="8">
    <source>
        <dbReference type="RuleBase" id="RU000675"/>
    </source>
</evidence>
<protein>
    <recommendedName>
        <fullName evidence="3 8">Beta-galactosidase</fullName>
        <ecNumber evidence="3 8">3.2.1.23</ecNumber>
    </recommendedName>
</protein>
<reference evidence="13 14" key="1">
    <citation type="submission" date="2019-04" db="EMBL/GenBank/DDBJ databases">
        <title>High contiguity whole genome sequence and gene annotation resource for two Venturia nashicola isolates.</title>
        <authorList>
            <person name="Prokchorchik M."/>
            <person name="Won K."/>
            <person name="Lee Y."/>
            <person name="Choi E.D."/>
            <person name="Segonzac C."/>
            <person name="Sohn K.H."/>
        </authorList>
    </citation>
    <scope>NUCLEOTIDE SEQUENCE [LARGE SCALE GENOMIC DNA]</scope>
    <source>
        <strain evidence="13 14">PRI2</strain>
    </source>
</reference>
<dbReference type="InterPro" id="IPR031330">
    <property type="entry name" value="Gly_Hdrlase_35_cat"/>
</dbReference>
<dbReference type="SUPFAM" id="SSF51011">
    <property type="entry name" value="Glycosyl hydrolase domain"/>
    <property type="match status" value="1"/>
</dbReference>
<name>A0A4Z1P990_9PEZI</name>
<dbReference type="PROSITE" id="PS01182">
    <property type="entry name" value="GLYCOSYL_HYDROL_F35"/>
    <property type="match status" value="1"/>
</dbReference>
<accession>A0A4Z1P990</accession>
<feature type="domain" description="Beta-galactosidase" evidence="12">
    <location>
        <begin position="394"/>
        <end position="574"/>
    </location>
</feature>
<dbReference type="SUPFAM" id="SSF117100">
    <property type="entry name" value="Beta-galactosidase LacA, domain 3"/>
    <property type="match status" value="1"/>
</dbReference>
<keyword evidence="4 11" id="KW-0732">Signal</keyword>
<dbReference type="EMBL" id="SNSC02000009">
    <property type="protein sequence ID" value="TID21491.1"/>
    <property type="molecule type" value="Genomic_DNA"/>
</dbReference>
<dbReference type="InterPro" id="IPR001944">
    <property type="entry name" value="Glycoside_Hdrlase_35"/>
</dbReference>
<dbReference type="SUPFAM" id="SSF51445">
    <property type="entry name" value="(Trans)glycosidases"/>
    <property type="match status" value="1"/>
</dbReference>
<keyword evidence="5 8" id="KW-0378">Hydrolase</keyword>
<dbReference type="Gene3D" id="2.60.120.260">
    <property type="entry name" value="Galactose-binding domain-like"/>
    <property type="match status" value="2"/>
</dbReference>
<evidence type="ECO:0000256" key="10">
    <source>
        <dbReference type="SAM" id="MobiDB-lite"/>
    </source>
</evidence>
<dbReference type="Pfam" id="PF10435">
    <property type="entry name" value="BetaGal_dom2"/>
    <property type="match status" value="1"/>
</dbReference>
<feature type="signal peptide" evidence="11">
    <location>
        <begin position="1"/>
        <end position="23"/>
    </location>
</feature>
<dbReference type="EC" id="3.2.1.23" evidence="3 8"/>
<dbReference type="STRING" id="86259.A0A4Z1P990"/>
<keyword evidence="7 8" id="KW-0326">Glycosidase</keyword>
<dbReference type="Gene3D" id="3.20.20.80">
    <property type="entry name" value="Glycosidases"/>
    <property type="match status" value="1"/>
</dbReference>
<comment type="caution">
    <text evidence="13">The sequence shown here is derived from an EMBL/GenBank/DDBJ whole genome shotgun (WGS) entry which is preliminary data.</text>
</comment>
<dbReference type="InterPro" id="IPR025972">
    <property type="entry name" value="BetaGal_dom3"/>
</dbReference>
<evidence type="ECO:0000313" key="14">
    <source>
        <dbReference type="Proteomes" id="UP000298493"/>
    </source>
</evidence>
<sequence length="1049" mass="115306">MKSFTAYFTHFLLLFSLFVPALAGTIGGRPGKWIQPYKRAPLQNIVTWDNSSLLVNGQRIMFYSGEFHPFRLPVPGLWLDVFQKIRSLGYTGVSFYTDWALLEGKPGEFSAKGVFAFEPFFEAAKQAGIYLLARPGPYINAEVSGGGFPGWLQRIKGHPRTADPSYLASTELYVKSIGAIIAKAQITNGGPVILFQPENEYTAAVPGFKFPDAKYFQYVQDQFRAAGIVVPFISNDAYNAGHNAPGQPAAVDIYGHDGYPLGFDCANPGVWPAKKLPTNWRDVHLKQSPGTPYSIPEFQGGSFDPWGGPGFEQCSALLNSEFQRVFYKNDFSFGVTIFNIYMTYGGTNWGNLGHPGGYTSYDYGAVIAEDRSIHREKYSEAKLEANFLVASPSYLAAVPGPARSDGYYANSKDLTVTPLQSGLTKYLVVRHTDYASQASTYYRLTMTNTSLGDITVPLAGGVLTLHGRDSKIHVVDYMMGNISLLYSTAEILTWKKFKGRTTLVVYSGPDEHHEMGISLSAGKTLPTTILGNGVNAAVVNGITVVSWRTTAADRALRLGPLDIYFLDRNSAYQHWVLDVPKSTTSDTPYTNTGSSHIILKGGYLMRTARVSGTTLALTGDLAPTEQLSQTLHIISGAPPNMTRLTFNGQELCFTQNPNGTITAAMTYNEPRFSLPNLADLTWHYADSLPEIRPNYSDAAWTKADYPQTDNTFRNLTTPTSLYGSEYGYHAGALLYRGHFKANGNESTLFFNTSGGSAFGMSAWLGSDFLGSFVGFDAADWGNKTFRVPRLSIGREYVLTVVVDNMGLDENYVVPADEMKSPRGILDYSLSGHTQKDVTWKLTGNFGGENYPDKVRGPLNEGGMWAERQGYHLPAPPVDGWVKVRGGPMQGIKKAGIAFFTTTFKLNMPRGYDIPLSIVFSNVTASPYEPPPVQLPVSIPPSSTTTTNSSTPINPDETPKWASYRIQIFVNGWQFGKYVNNIGPQTKFPVPEGIWNYHGMNTLSMTFWALDKHGARVEDVRLVAGSAILTGMGKVENVESPKWVQRKGAY</sequence>
<evidence type="ECO:0000256" key="4">
    <source>
        <dbReference type="ARBA" id="ARBA00022729"/>
    </source>
</evidence>
<evidence type="ECO:0000256" key="5">
    <source>
        <dbReference type="ARBA" id="ARBA00022801"/>
    </source>
</evidence>
<dbReference type="FunFam" id="3.20.20.80:FF:000040">
    <property type="entry name" value="Beta-galactosidase A"/>
    <property type="match status" value="1"/>
</dbReference>
<dbReference type="Pfam" id="PF01301">
    <property type="entry name" value="Glyco_hydro_35"/>
    <property type="match status" value="1"/>
</dbReference>